<dbReference type="SMART" id="SM00225">
    <property type="entry name" value="BTB"/>
    <property type="match status" value="1"/>
</dbReference>
<dbReference type="InterPro" id="IPR002083">
    <property type="entry name" value="MATH/TRAF_dom"/>
</dbReference>
<dbReference type="OMA" id="ACAQFIM"/>
<evidence type="ECO:0000313" key="4">
    <source>
        <dbReference type="Proteomes" id="UP000821853"/>
    </source>
</evidence>
<proteinExistence type="predicted"/>
<feature type="domain" description="BTB" evidence="1">
    <location>
        <begin position="179"/>
        <end position="246"/>
    </location>
</feature>
<dbReference type="OrthoDB" id="6510073at2759"/>
<dbReference type="PROSITE" id="PS50144">
    <property type="entry name" value="MATH"/>
    <property type="match status" value="1"/>
</dbReference>
<name>A0A9J6FLV3_HAELO</name>
<feature type="domain" description="MATH" evidence="2">
    <location>
        <begin position="32"/>
        <end position="140"/>
    </location>
</feature>
<dbReference type="Proteomes" id="UP000821853">
    <property type="component" value="Chromosome 10"/>
</dbReference>
<organism evidence="3 4">
    <name type="scientific">Haemaphysalis longicornis</name>
    <name type="common">Bush tick</name>
    <dbReference type="NCBI Taxonomy" id="44386"/>
    <lineage>
        <taxon>Eukaryota</taxon>
        <taxon>Metazoa</taxon>
        <taxon>Ecdysozoa</taxon>
        <taxon>Arthropoda</taxon>
        <taxon>Chelicerata</taxon>
        <taxon>Arachnida</taxon>
        <taxon>Acari</taxon>
        <taxon>Parasitiformes</taxon>
        <taxon>Ixodida</taxon>
        <taxon>Ixodoidea</taxon>
        <taxon>Ixodidae</taxon>
        <taxon>Haemaphysalinae</taxon>
        <taxon>Haemaphysalis</taxon>
    </lineage>
</organism>
<dbReference type="EMBL" id="JABSTR010000002">
    <property type="protein sequence ID" value="KAH9363392.1"/>
    <property type="molecule type" value="Genomic_DNA"/>
</dbReference>
<accession>A0A9J6FLV3</accession>
<dbReference type="AlphaFoldDB" id="A0A9J6FLV3"/>
<dbReference type="FunFam" id="3.30.710.10:FF:000159">
    <property type="entry name" value="Speckle-type POZ protein B"/>
    <property type="match status" value="1"/>
</dbReference>
<evidence type="ECO:0000259" key="1">
    <source>
        <dbReference type="PROSITE" id="PS50097"/>
    </source>
</evidence>
<keyword evidence="4" id="KW-1185">Reference proteome</keyword>
<dbReference type="PROSITE" id="PS50097">
    <property type="entry name" value="BTB"/>
    <property type="match status" value="1"/>
</dbReference>
<dbReference type="SUPFAM" id="SSF49599">
    <property type="entry name" value="TRAF domain-like"/>
    <property type="match status" value="1"/>
</dbReference>
<dbReference type="InterPro" id="IPR008974">
    <property type="entry name" value="TRAF-like"/>
</dbReference>
<dbReference type="PANTHER" id="PTHR24413">
    <property type="entry name" value="SPECKLE-TYPE POZ PROTEIN"/>
    <property type="match status" value="1"/>
</dbReference>
<dbReference type="GO" id="GO:0030163">
    <property type="term" value="P:protein catabolic process"/>
    <property type="evidence" value="ECO:0007669"/>
    <property type="project" value="UniProtKB-ARBA"/>
</dbReference>
<dbReference type="Gene3D" id="3.30.710.10">
    <property type="entry name" value="Potassium Channel Kv1.1, Chain A"/>
    <property type="match status" value="1"/>
</dbReference>
<sequence>MAALRAAAPSRQSEVDAPVTASWCSTQAKVVKISYTWTITDFSTWQEDMGDALRSSTFSAGADDALKWCLTVHPRGVDEDSEAYVSFYLVLLSCERDQARVRFKFSIINAKEAEFIRRDFLLDKANELLPDDKLTLNCELSVFGDPVHISRRSHTVPFKVPRGRLSQDIGSLLESHKFADVVLHVNGKEFRAQKAILAARSPVFAAMFEHDTSESTHNRVDVTDVDPDVFGDMLQFVYTGRAPSLDDMAADLLVAADKYALDQLKALVRGVPLLQAHGGDGGRALLPGGPAQRGPAQGVRHGLHKRARSGRCANARLAGHCCRAAATDRRGVRIIGHPDEPSCRGSVLQADQNFKDQ</sequence>
<dbReference type="Gene3D" id="2.60.210.10">
    <property type="entry name" value="Apoptosis, Tumor Necrosis Factor Receptor Associated Protein 2, Chain A"/>
    <property type="match status" value="1"/>
</dbReference>
<dbReference type="Pfam" id="PF00651">
    <property type="entry name" value="BTB"/>
    <property type="match status" value="1"/>
</dbReference>
<evidence type="ECO:0000313" key="3">
    <source>
        <dbReference type="EMBL" id="KAH9363392.1"/>
    </source>
</evidence>
<dbReference type="VEuPathDB" id="VectorBase:HLOH_045535"/>
<gene>
    <name evidence="3" type="ORF">HPB48_019476</name>
</gene>
<comment type="caution">
    <text evidence="3">The sequence shown here is derived from an EMBL/GenBank/DDBJ whole genome shotgun (WGS) entry which is preliminary data.</text>
</comment>
<reference evidence="3 4" key="1">
    <citation type="journal article" date="2020" name="Cell">
        <title>Large-Scale Comparative Analyses of Tick Genomes Elucidate Their Genetic Diversity and Vector Capacities.</title>
        <authorList>
            <consortium name="Tick Genome and Microbiome Consortium (TIGMIC)"/>
            <person name="Jia N."/>
            <person name="Wang J."/>
            <person name="Shi W."/>
            <person name="Du L."/>
            <person name="Sun Y."/>
            <person name="Zhan W."/>
            <person name="Jiang J.F."/>
            <person name="Wang Q."/>
            <person name="Zhang B."/>
            <person name="Ji P."/>
            <person name="Bell-Sakyi L."/>
            <person name="Cui X.M."/>
            <person name="Yuan T.T."/>
            <person name="Jiang B.G."/>
            <person name="Yang W.F."/>
            <person name="Lam T.T."/>
            <person name="Chang Q.C."/>
            <person name="Ding S.J."/>
            <person name="Wang X.J."/>
            <person name="Zhu J.G."/>
            <person name="Ruan X.D."/>
            <person name="Zhao L."/>
            <person name="Wei J.T."/>
            <person name="Ye R.Z."/>
            <person name="Que T.C."/>
            <person name="Du C.H."/>
            <person name="Zhou Y.H."/>
            <person name="Cheng J.X."/>
            <person name="Dai P.F."/>
            <person name="Guo W.B."/>
            <person name="Han X.H."/>
            <person name="Huang E.J."/>
            <person name="Li L.F."/>
            <person name="Wei W."/>
            <person name="Gao Y.C."/>
            <person name="Liu J.Z."/>
            <person name="Shao H.Z."/>
            <person name="Wang X."/>
            <person name="Wang C.C."/>
            <person name="Yang T.C."/>
            <person name="Huo Q.B."/>
            <person name="Li W."/>
            <person name="Chen H.Y."/>
            <person name="Chen S.E."/>
            <person name="Zhou L.G."/>
            <person name="Ni X.B."/>
            <person name="Tian J.H."/>
            <person name="Sheng Y."/>
            <person name="Liu T."/>
            <person name="Pan Y.S."/>
            <person name="Xia L.Y."/>
            <person name="Li J."/>
            <person name="Zhao F."/>
            <person name="Cao W.C."/>
        </authorList>
    </citation>
    <scope>NUCLEOTIDE SEQUENCE [LARGE SCALE GENOMIC DNA]</scope>
    <source>
        <strain evidence="3">HaeL-2018</strain>
    </source>
</reference>
<protein>
    <submittedName>
        <fullName evidence="3">Uncharacterized protein</fullName>
    </submittedName>
</protein>
<dbReference type="InterPro" id="IPR000210">
    <property type="entry name" value="BTB/POZ_dom"/>
</dbReference>
<evidence type="ECO:0000259" key="2">
    <source>
        <dbReference type="PROSITE" id="PS50144"/>
    </source>
</evidence>
<dbReference type="InterPro" id="IPR011333">
    <property type="entry name" value="SKP1/BTB/POZ_sf"/>
</dbReference>
<dbReference type="SUPFAM" id="SSF54695">
    <property type="entry name" value="POZ domain"/>
    <property type="match status" value="1"/>
</dbReference>
<dbReference type="Pfam" id="PF22486">
    <property type="entry name" value="MATH_2"/>
    <property type="match status" value="1"/>
</dbReference>